<sequence>MTLNQIDSSHYNVFYQGYIDLIPKDKSLTELLEENRKELRELFKKLSEDKLAFRYAPEKWSIAELLQHLIDVERIFQYRALSIARKDKTSLPGFDHDAYVPASEAEHRSLKDLETEFLVVRESTILLFKSFSEEMLLRIGSMNAAPASPAAIGFIITGHTKHHLKILKERYLR</sequence>
<keyword evidence="3" id="KW-1185">Reference proteome</keyword>
<proteinExistence type="predicted"/>
<feature type="domain" description="DinB-like" evidence="1">
    <location>
        <begin position="32"/>
        <end position="166"/>
    </location>
</feature>
<dbReference type="Gene3D" id="1.20.120.450">
    <property type="entry name" value="dinb family like domain"/>
    <property type="match status" value="1"/>
</dbReference>
<evidence type="ECO:0000313" key="2">
    <source>
        <dbReference type="EMBL" id="MFD1095826.1"/>
    </source>
</evidence>
<organism evidence="2 3">
    <name type="scientific">Salegentibacter chungangensis</name>
    <dbReference type="NCBI Taxonomy" id="1335724"/>
    <lineage>
        <taxon>Bacteria</taxon>
        <taxon>Pseudomonadati</taxon>
        <taxon>Bacteroidota</taxon>
        <taxon>Flavobacteriia</taxon>
        <taxon>Flavobacteriales</taxon>
        <taxon>Flavobacteriaceae</taxon>
        <taxon>Salegentibacter</taxon>
    </lineage>
</organism>
<dbReference type="EMBL" id="JBHTLI010000001">
    <property type="protein sequence ID" value="MFD1095826.1"/>
    <property type="molecule type" value="Genomic_DNA"/>
</dbReference>
<comment type="caution">
    <text evidence="2">The sequence shown here is derived from an EMBL/GenBank/DDBJ whole genome shotgun (WGS) entry which is preliminary data.</text>
</comment>
<dbReference type="Pfam" id="PF12867">
    <property type="entry name" value="DinB_2"/>
    <property type="match status" value="1"/>
</dbReference>
<evidence type="ECO:0000313" key="3">
    <source>
        <dbReference type="Proteomes" id="UP001597131"/>
    </source>
</evidence>
<dbReference type="InterPro" id="IPR034660">
    <property type="entry name" value="DinB/YfiT-like"/>
</dbReference>
<reference evidence="3" key="1">
    <citation type="journal article" date="2019" name="Int. J. Syst. Evol. Microbiol.">
        <title>The Global Catalogue of Microorganisms (GCM) 10K type strain sequencing project: providing services to taxonomists for standard genome sequencing and annotation.</title>
        <authorList>
            <consortium name="The Broad Institute Genomics Platform"/>
            <consortium name="The Broad Institute Genome Sequencing Center for Infectious Disease"/>
            <person name="Wu L."/>
            <person name="Ma J."/>
        </authorList>
    </citation>
    <scope>NUCLEOTIDE SEQUENCE [LARGE SCALE GENOMIC DNA]</scope>
    <source>
        <strain evidence="3">CCUG 64793</strain>
    </source>
</reference>
<gene>
    <name evidence="2" type="ORF">ACFQ3Q_08705</name>
</gene>
<name>A0ABW3NU38_9FLAO</name>
<dbReference type="InterPro" id="IPR024775">
    <property type="entry name" value="DinB-like"/>
</dbReference>
<dbReference type="RefSeq" id="WP_380744886.1">
    <property type="nucleotide sequence ID" value="NZ_JBHTLI010000001.1"/>
</dbReference>
<dbReference type="SUPFAM" id="SSF109854">
    <property type="entry name" value="DinB/YfiT-like putative metalloenzymes"/>
    <property type="match status" value="1"/>
</dbReference>
<accession>A0ABW3NU38</accession>
<protein>
    <submittedName>
        <fullName evidence="2">DinB family protein</fullName>
    </submittedName>
</protein>
<evidence type="ECO:0000259" key="1">
    <source>
        <dbReference type="Pfam" id="PF12867"/>
    </source>
</evidence>
<dbReference type="Proteomes" id="UP001597131">
    <property type="component" value="Unassembled WGS sequence"/>
</dbReference>